<feature type="non-terminal residue" evidence="2">
    <location>
        <position position="160"/>
    </location>
</feature>
<keyword evidence="1" id="KW-0175">Coiled coil</keyword>
<evidence type="ECO:0000256" key="1">
    <source>
        <dbReference type="SAM" id="Coils"/>
    </source>
</evidence>
<dbReference type="AlphaFoldDB" id="A0ABD0RLL5"/>
<organism evidence="2 3">
    <name type="scientific">Cirrhinus mrigala</name>
    <name type="common">Mrigala</name>
    <dbReference type="NCBI Taxonomy" id="683832"/>
    <lineage>
        <taxon>Eukaryota</taxon>
        <taxon>Metazoa</taxon>
        <taxon>Chordata</taxon>
        <taxon>Craniata</taxon>
        <taxon>Vertebrata</taxon>
        <taxon>Euteleostomi</taxon>
        <taxon>Actinopterygii</taxon>
        <taxon>Neopterygii</taxon>
        <taxon>Teleostei</taxon>
        <taxon>Ostariophysi</taxon>
        <taxon>Cypriniformes</taxon>
        <taxon>Cyprinidae</taxon>
        <taxon>Labeoninae</taxon>
        <taxon>Labeonini</taxon>
        <taxon>Cirrhinus</taxon>
    </lineage>
</organism>
<name>A0ABD0RLL5_CIRMR</name>
<comment type="caution">
    <text evidence="2">The sequence shown here is derived from an EMBL/GenBank/DDBJ whole genome shotgun (WGS) entry which is preliminary data.</text>
</comment>
<evidence type="ECO:0000313" key="2">
    <source>
        <dbReference type="EMBL" id="KAL0198738.1"/>
    </source>
</evidence>
<dbReference type="PANTHER" id="PTHR23169">
    <property type="entry name" value="ENVOPLAKIN"/>
    <property type="match status" value="1"/>
</dbReference>
<protein>
    <submittedName>
        <fullName evidence="2">Uncharacterized protein</fullName>
    </submittedName>
</protein>
<accession>A0ABD0RLL5</accession>
<sequence>AEKASAQRDMEPLISQKPLGPTTSMLPLKLSKVNNKIDDITALSDLYIKKATSAMFLEKQIKKVDNLLTAFEDHLAADTGILDEPNAIRNHSKQLQTISKEVISKKDDIQQLNRELEVTEQACSSLQKSFEEYCPDIRHQETEVRRLRNRYTNINSQLQQ</sequence>
<reference evidence="2 3" key="1">
    <citation type="submission" date="2024-05" db="EMBL/GenBank/DDBJ databases">
        <title>Genome sequencing and assembly of Indian major carp, Cirrhinus mrigala (Hamilton, 1822).</title>
        <authorList>
            <person name="Mohindra V."/>
            <person name="Chowdhury L.M."/>
            <person name="Lal K."/>
            <person name="Jena J.K."/>
        </authorList>
    </citation>
    <scope>NUCLEOTIDE SEQUENCE [LARGE SCALE GENOMIC DNA]</scope>
    <source>
        <strain evidence="2">CM1030</strain>
        <tissue evidence="2">Blood</tissue>
    </source>
</reference>
<dbReference type="Gene3D" id="1.20.58.60">
    <property type="match status" value="1"/>
</dbReference>
<proteinExistence type="predicted"/>
<feature type="non-terminal residue" evidence="2">
    <location>
        <position position="1"/>
    </location>
</feature>
<dbReference type="InterPro" id="IPR043197">
    <property type="entry name" value="Plakin"/>
</dbReference>
<dbReference type="SUPFAM" id="SSF46966">
    <property type="entry name" value="Spectrin repeat"/>
    <property type="match status" value="1"/>
</dbReference>
<dbReference type="EMBL" id="JAMKFB020000003">
    <property type="protein sequence ID" value="KAL0198738.1"/>
    <property type="molecule type" value="Genomic_DNA"/>
</dbReference>
<gene>
    <name evidence="2" type="ORF">M9458_007278</name>
</gene>
<keyword evidence="3" id="KW-1185">Reference proteome</keyword>
<evidence type="ECO:0000313" key="3">
    <source>
        <dbReference type="Proteomes" id="UP001529510"/>
    </source>
</evidence>
<dbReference type="Proteomes" id="UP001529510">
    <property type="component" value="Unassembled WGS sequence"/>
</dbReference>
<feature type="coiled-coil region" evidence="1">
    <location>
        <begin position="95"/>
        <end position="157"/>
    </location>
</feature>
<dbReference type="PANTHER" id="PTHR23169:SF7">
    <property type="entry name" value="ENVOPLAKIN"/>
    <property type="match status" value="1"/>
</dbReference>